<dbReference type="PROSITE" id="PS51257">
    <property type="entry name" value="PROKAR_LIPOPROTEIN"/>
    <property type="match status" value="1"/>
</dbReference>
<dbReference type="Gene3D" id="2.160.20.10">
    <property type="entry name" value="Single-stranded right-handed beta-helix, Pectin lyase-like"/>
    <property type="match status" value="1"/>
</dbReference>
<name>A0A6J6U5R9_9ZZZZ</name>
<reference evidence="3" key="1">
    <citation type="submission" date="2020-05" db="EMBL/GenBank/DDBJ databases">
        <authorList>
            <person name="Chiriac C."/>
            <person name="Salcher M."/>
            <person name="Ghai R."/>
            <person name="Kavagutti S V."/>
        </authorList>
    </citation>
    <scope>NUCLEOTIDE SEQUENCE</scope>
</reference>
<dbReference type="InterPro" id="IPR012334">
    <property type="entry name" value="Pectin_lyas_fold"/>
</dbReference>
<dbReference type="Pfam" id="PF13229">
    <property type="entry name" value="Beta_helix"/>
    <property type="match status" value="1"/>
</dbReference>
<evidence type="ECO:0000313" key="3">
    <source>
        <dbReference type="EMBL" id="CAB4754655.1"/>
    </source>
</evidence>
<evidence type="ECO:0000259" key="2">
    <source>
        <dbReference type="Pfam" id="PF13229"/>
    </source>
</evidence>
<dbReference type="InterPro" id="IPR006626">
    <property type="entry name" value="PbH1"/>
</dbReference>
<organism evidence="3">
    <name type="scientific">freshwater metagenome</name>
    <dbReference type="NCBI Taxonomy" id="449393"/>
    <lineage>
        <taxon>unclassified sequences</taxon>
        <taxon>metagenomes</taxon>
        <taxon>ecological metagenomes</taxon>
    </lineage>
</organism>
<accession>A0A6J6U5R9</accession>
<dbReference type="InterPro" id="IPR039448">
    <property type="entry name" value="Beta_helix"/>
</dbReference>
<feature type="compositionally biased region" description="Pro residues" evidence="1">
    <location>
        <begin position="42"/>
        <end position="63"/>
    </location>
</feature>
<dbReference type="SMART" id="SM00710">
    <property type="entry name" value="PbH1"/>
    <property type="match status" value="6"/>
</dbReference>
<feature type="domain" description="Right handed beta helix" evidence="2">
    <location>
        <begin position="199"/>
        <end position="362"/>
    </location>
</feature>
<evidence type="ECO:0000256" key="1">
    <source>
        <dbReference type="SAM" id="MobiDB-lite"/>
    </source>
</evidence>
<dbReference type="AlphaFoldDB" id="A0A6J6U5R9"/>
<dbReference type="EMBL" id="CAEZYU010000102">
    <property type="protein sequence ID" value="CAB4754655.1"/>
    <property type="molecule type" value="Genomic_DNA"/>
</dbReference>
<dbReference type="InterPro" id="IPR011050">
    <property type="entry name" value="Pectin_lyase_fold/virulence"/>
</dbReference>
<dbReference type="SUPFAM" id="SSF51126">
    <property type="entry name" value="Pectin lyase-like"/>
    <property type="match status" value="1"/>
</dbReference>
<feature type="region of interest" description="Disordered" evidence="1">
    <location>
        <begin position="525"/>
        <end position="551"/>
    </location>
</feature>
<gene>
    <name evidence="3" type="ORF">UFOPK2766_01849</name>
</gene>
<proteinExistence type="predicted"/>
<sequence>MRNAAAKNASLLLTSLLAVVALGACSCAPNPGDSETTRTPATQPPATQPPTTQPPATRPPATQPPGSGSPSPVDAVSGRFLMSNGALISLWVNPTSGSDSASGASADQALRSVSEAWRRVPVSTTLTQGYRILLQPGTYPAALLPNYMEYRWGTSHAPVIIQAAQGPGTARLTGDLNVFDTRHLYLIDLEIDRSGDTFHCEQCSYVLIRTSRLWGGTGAHETVKVNQSDHIYIEDSDIGGADDNAIDFVAVHVGHIRGNKIHDATDWCAYAKGGSSAITVDSNEIYDCGTGGFTAGQGTGFEFMQAPWLQYEASGIAVTNNVIHDTQGAGLGVNGGYNIVLAYNTLYRVGSRSHAVEFVHGSRGCDGDTATCAAHRRAGGWGTADEGGQYIPNKHVTFANNLVYNPAPYATAWQHFAVAGRTTPPAGSGAPSPAEADDDLRIFGNVIWNGTTEMPLGFGEGCADVNPTCSESQVLAGNAVNTLEPRLVNPSGGVWTPASGSALRDTPAQVVSAWSWSDAPAGVPAVTAPSFGTDRSGTPRVGLGHPGAYEP</sequence>
<feature type="region of interest" description="Disordered" evidence="1">
    <location>
        <begin position="31"/>
        <end position="76"/>
    </location>
</feature>
<protein>
    <submittedName>
        <fullName evidence="3">Unannotated protein</fullName>
    </submittedName>
</protein>